<proteinExistence type="predicted"/>
<evidence type="ECO:0000313" key="2">
    <source>
        <dbReference type="Proteomes" id="UP001148737"/>
    </source>
</evidence>
<comment type="caution">
    <text evidence="1">The sequence shown here is derived from an EMBL/GenBank/DDBJ whole genome shotgun (WGS) entry which is preliminary data.</text>
</comment>
<keyword evidence="2" id="KW-1185">Reference proteome</keyword>
<dbReference type="EMBL" id="JANAKD010000010">
    <property type="protein sequence ID" value="KAJ3499432.1"/>
    <property type="molecule type" value="Genomic_DNA"/>
</dbReference>
<reference evidence="1" key="1">
    <citation type="submission" date="2022-07" db="EMBL/GenBank/DDBJ databases">
        <title>Genome Sequence of Lecanicillium saksenae.</title>
        <authorList>
            <person name="Buettner E."/>
        </authorList>
    </citation>
    <scope>NUCLEOTIDE SEQUENCE</scope>
    <source>
        <strain evidence="1">VT-O1</strain>
    </source>
</reference>
<protein>
    <submittedName>
        <fullName evidence="1">Uncharacterized protein</fullName>
    </submittedName>
</protein>
<sequence>MALSNLTLDHVADLAGCDSATSFVIALKSSYADEPDGRMVLQTWALLNASGTDMGLYTMQDVQDWYRNFSSHRFESVWDDMQDRVIDNCHSVYCKKVPYSGNPDLGGIGVFTAYCIQLSLGGIFLVGMLVLPLLKPASQNSQSPGTSLAAALESTLCVFWDSSLLFSIGISIATLTLASQASEYSQYFLMPVTFTALLVPTVLWNVNAKVCSLRRCRRAALYLTMLLAMLATTWTSTAPVTGPDISDFELSCLQDKSGFELGLWAGFLYVQWGFCGLWFVNGVITLFNFPWHSDPRQRHKIRRRVAKALVLMAAPSFNPVRARHSKPDGGRRILALVLDYSTTLVLLAGIVFSFRSYTVVRGDFNATDQGRNDQQQWGFGQVLAVTAWIPTFLELYAATTTSIVKLKKKKKKEKEELRELRS</sequence>
<organism evidence="1 2">
    <name type="scientific">Lecanicillium saksenae</name>
    <dbReference type="NCBI Taxonomy" id="468837"/>
    <lineage>
        <taxon>Eukaryota</taxon>
        <taxon>Fungi</taxon>
        <taxon>Dikarya</taxon>
        <taxon>Ascomycota</taxon>
        <taxon>Pezizomycotina</taxon>
        <taxon>Sordariomycetes</taxon>
        <taxon>Hypocreomycetidae</taxon>
        <taxon>Hypocreales</taxon>
        <taxon>Cordycipitaceae</taxon>
        <taxon>Lecanicillium</taxon>
    </lineage>
</organism>
<accession>A0ACC1RAA2</accession>
<evidence type="ECO:0000313" key="1">
    <source>
        <dbReference type="EMBL" id="KAJ3499432.1"/>
    </source>
</evidence>
<gene>
    <name evidence="1" type="ORF">NLG97_g325</name>
</gene>
<name>A0ACC1RAA2_9HYPO</name>
<dbReference type="Proteomes" id="UP001148737">
    <property type="component" value="Unassembled WGS sequence"/>
</dbReference>